<reference evidence="2" key="4">
    <citation type="submission" date="2023-01" db="EMBL/GenBank/DDBJ databases">
        <title>Draft genome sequence of Methylobacterium oxalidis strain NBRC 107715.</title>
        <authorList>
            <person name="Sun Q."/>
            <person name="Mori K."/>
        </authorList>
    </citation>
    <scope>NUCLEOTIDE SEQUENCE</scope>
    <source>
        <strain evidence="2">NBRC 107715</strain>
    </source>
</reference>
<comment type="caution">
    <text evidence="1">The sequence shown here is derived from an EMBL/GenBank/DDBJ whole genome shotgun (WGS) entry which is preliminary data.</text>
</comment>
<dbReference type="Proteomes" id="UP001156856">
    <property type="component" value="Unassembled WGS sequence"/>
</dbReference>
<evidence type="ECO:0000313" key="1">
    <source>
        <dbReference type="EMBL" id="GEP07394.1"/>
    </source>
</evidence>
<evidence type="ECO:0000313" key="2">
    <source>
        <dbReference type="EMBL" id="GLS67661.1"/>
    </source>
</evidence>
<reference evidence="4" key="2">
    <citation type="journal article" date="2019" name="Int. J. Syst. Evol. Microbiol.">
        <title>The Global Catalogue of Microorganisms (GCM) 10K type strain sequencing project: providing services to taxonomists for standard genome sequencing and annotation.</title>
        <authorList>
            <consortium name="The Broad Institute Genomics Platform"/>
            <consortium name="The Broad Institute Genome Sequencing Center for Infectious Disease"/>
            <person name="Wu L."/>
            <person name="Ma J."/>
        </authorList>
    </citation>
    <scope>NUCLEOTIDE SEQUENCE [LARGE SCALE GENOMIC DNA]</scope>
    <source>
        <strain evidence="4">NBRC 107715</strain>
    </source>
</reference>
<dbReference type="EMBL" id="BJZU01000151">
    <property type="protein sequence ID" value="GEP07394.1"/>
    <property type="molecule type" value="Genomic_DNA"/>
</dbReference>
<evidence type="ECO:0000313" key="3">
    <source>
        <dbReference type="Proteomes" id="UP000321960"/>
    </source>
</evidence>
<accession>A0A512JBP8</accession>
<organism evidence="1 3">
    <name type="scientific">Methylobacterium oxalidis</name>
    <dbReference type="NCBI Taxonomy" id="944322"/>
    <lineage>
        <taxon>Bacteria</taxon>
        <taxon>Pseudomonadati</taxon>
        <taxon>Pseudomonadota</taxon>
        <taxon>Alphaproteobacteria</taxon>
        <taxon>Hyphomicrobiales</taxon>
        <taxon>Methylobacteriaceae</taxon>
        <taxon>Methylobacterium</taxon>
    </lineage>
</organism>
<dbReference type="EMBL" id="BSPK01000116">
    <property type="protein sequence ID" value="GLS67661.1"/>
    <property type="molecule type" value="Genomic_DNA"/>
</dbReference>
<dbReference type="OrthoDB" id="9990059at2"/>
<keyword evidence="4" id="KW-1185">Reference proteome</keyword>
<dbReference type="RefSeq" id="WP_147028852.1">
    <property type="nucleotide sequence ID" value="NZ_BJZU01000151.1"/>
</dbReference>
<dbReference type="Proteomes" id="UP000321960">
    <property type="component" value="Unassembled WGS sequence"/>
</dbReference>
<name>A0A512JBP8_9HYPH</name>
<gene>
    <name evidence="2" type="ORF">GCM10007888_60460</name>
    <name evidence="1" type="ORF">MOX02_54320</name>
</gene>
<evidence type="ECO:0000313" key="4">
    <source>
        <dbReference type="Proteomes" id="UP001156856"/>
    </source>
</evidence>
<sequence>MSDISTISLSRQTLLRVLTTIQNSPRYADQDIMSFAGMCTTDEVAEHIWACFARLPDADKARALNTLRGHVSSLAA</sequence>
<protein>
    <submittedName>
        <fullName evidence="1">Uncharacterized protein</fullName>
    </submittedName>
</protein>
<reference evidence="2" key="1">
    <citation type="journal article" date="2014" name="Int. J. Syst. Evol. Microbiol.">
        <title>Complete genome of a new Firmicutes species belonging to the dominant human colonic microbiota ('Ruminococcus bicirculans') reveals two chromosomes and a selective capacity to utilize plant glucans.</title>
        <authorList>
            <consortium name="NISC Comparative Sequencing Program"/>
            <person name="Wegmann U."/>
            <person name="Louis P."/>
            <person name="Goesmann A."/>
            <person name="Henrissat B."/>
            <person name="Duncan S.H."/>
            <person name="Flint H.J."/>
        </authorList>
    </citation>
    <scope>NUCLEOTIDE SEQUENCE</scope>
    <source>
        <strain evidence="2">NBRC 107715</strain>
    </source>
</reference>
<dbReference type="AlphaFoldDB" id="A0A512JBP8"/>
<proteinExistence type="predicted"/>
<reference evidence="1 3" key="3">
    <citation type="submission" date="2019-07" db="EMBL/GenBank/DDBJ databases">
        <title>Whole genome shotgun sequence of Methylobacterium oxalidis NBRC 107715.</title>
        <authorList>
            <person name="Hosoyama A."/>
            <person name="Uohara A."/>
            <person name="Ohji S."/>
            <person name="Ichikawa N."/>
        </authorList>
    </citation>
    <scope>NUCLEOTIDE SEQUENCE [LARGE SCALE GENOMIC DNA]</scope>
    <source>
        <strain evidence="1 3">NBRC 107715</strain>
    </source>
</reference>